<name>A0ABV7D9W9_9PROT</name>
<dbReference type="PANTHER" id="PTHR34129:SF1">
    <property type="entry name" value="DUF952 DOMAIN-CONTAINING PROTEIN"/>
    <property type="match status" value="1"/>
</dbReference>
<dbReference type="Pfam" id="PF06108">
    <property type="entry name" value="DUF952"/>
    <property type="match status" value="1"/>
</dbReference>
<evidence type="ECO:0000313" key="1">
    <source>
        <dbReference type="EMBL" id="MFC3053705.1"/>
    </source>
</evidence>
<protein>
    <submittedName>
        <fullName evidence="1">DUF952 domain-containing protein</fullName>
    </submittedName>
</protein>
<dbReference type="PANTHER" id="PTHR34129">
    <property type="entry name" value="BLR1139 PROTEIN"/>
    <property type="match status" value="1"/>
</dbReference>
<evidence type="ECO:0000313" key="2">
    <source>
        <dbReference type="Proteomes" id="UP001595444"/>
    </source>
</evidence>
<accession>A0ABV7D9W9</accession>
<dbReference type="Proteomes" id="UP001595444">
    <property type="component" value="Unassembled WGS sequence"/>
</dbReference>
<dbReference type="RefSeq" id="WP_194214474.1">
    <property type="nucleotide sequence ID" value="NZ_CP061205.1"/>
</dbReference>
<organism evidence="1 2">
    <name type="scientific">Kordiimonas pumila</name>
    <dbReference type="NCBI Taxonomy" id="2161677"/>
    <lineage>
        <taxon>Bacteria</taxon>
        <taxon>Pseudomonadati</taxon>
        <taxon>Pseudomonadota</taxon>
        <taxon>Alphaproteobacteria</taxon>
        <taxon>Kordiimonadales</taxon>
        <taxon>Kordiimonadaceae</taxon>
        <taxon>Kordiimonas</taxon>
    </lineage>
</organism>
<gene>
    <name evidence="1" type="ORF">ACFOKA_17535</name>
</gene>
<dbReference type="EMBL" id="JBHRSL010000028">
    <property type="protein sequence ID" value="MFC3053705.1"/>
    <property type="molecule type" value="Genomic_DNA"/>
</dbReference>
<sequence length="121" mass="13771">MDSVIYKILRASEWCAAKDDPAYAGSPDDMRDGFIHFSTHAQCPETVKRYFTDESEIYILAFDPLIYSAKALKWEASRGGDLFPHLFQPLDISKAEKSWHIKRSENGMFNLGVLKEAHDGN</sequence>
<comment type="caution">
    <text evidence="1">The sequence shown here is derived from an EMBL/GenBank/DDBJ whole genome shotgun (WGS) entry which is preliminary data.</text>
</comment>
<dbReference type="Gene3D" id="3.20.170.20">
    <property type="entry name" value="Protein of unknown function DUF952"/>
    <property type="match status" value="1"/>
</dbReference>
<reference evidence="2" key="1">
    <citation type="journal article" date="2019" name="Int. J. Syst. Evol. Microbiol.">
        <title>The Global Catalogue of Microorganisms (GCM) 10K type strain sequencing project: providing services to taxonomists for standard genome sequencing and annotation.</title>
        <authorList>
            <consortium name="The Broad Institute Genomics Platform"/>
            <consortium name="The Broad Institute Genome Sequencing Center for Infectious Disease"/>
            <person name="Wu L."/>
            <person name="Ma J."/>
        </authorList>
    </citation>
    <scope>NUCLEOTIDE SEQUENCE [LARGE SCALE GENOMIC DNA]</scope>
    <source>
        <strain evidence="2">KCTC 62164</strain>
    </source>
</reference>
<proteinExistence type="predicted"/>
<dbReference type="SUPFAM" id="SSF56399">
    <property type="entry name" value="ADP-ribosylation"/>
    <property type="match status" value="1"/>
</dbReference>
<dbReference type="InterPro" id="IPR009297">
    <property type="entry name" value="DUF952"/>
</dbReference>
<keyword evidence="2" id="KW-1185">Reference proteome</keyword>